<keyword evidence="8" id="KW-0863">Zinc-finger</keyword>
<keyword evidence="1 8" id="KW-0678">Repressor</keyword>
<dbReference type="GO" id="GO:0008270">
    <property type="term" value="F:zinc ion binding"/>
    <property type="evidence" value="ECO:0007669"/>
    <property type="project" value="UniProtKB-UniRule"/>
</dbReference>
<dbReference type="Pfam" id="PF03477">
    <property type="entry name" value="ATP-cone"/>
    <property type="match status" value="1"/>
</dbReference>
<comment type="caution">
    <text evidence="10">The sequence shown here is derived from an EMBL/GenBank/DDBJ whole genome shotgun (WGS) entry which is preliminary data.</text>
</comment>
<name>A0A3N5BJD2_9BACL</name>
<evidence type="ECO:0000256" key="3">
    <source>
        <dbReference type="ARBA" id="ARBA00022833"/>
    </source>
</evidence>
<evidence type="ECO:0000313" key="11">
    <source>
        <dbReference type="Proteomes" id="UP000277108"/>
    </source>
</evidence>
<dbReference type="GO" id="GO:0045892">
    <property type="term" value="P:negative regulation of DNA-templated transcription"/>
    <property type="evidence" value="ECO:0007669"/>
    <property type="project" value="UniProtKB-UniRule"/>
</dbReference>
<evidence type="ECO:0000256" key="7">
    <source>
        <dbReference type="ARBA" id="ARBA00023163"/>
    </source>
</evidence>
<comment type="similarity">
    <text evidence="8">Belongs to the NrdR family.</text>
</comment>
<keyword evidence="8" id="KW-0479">Metal-binding</keyword>
<comment type="function">
    <text evidence="8">Negatively regulates transcription of bacterial ribonucleotide reductase nrd genes and operons by binding to NrdR-boxes.</text>
</comment>
<feature type="zinc finger region" evidence="8">
    <location>
        <begin position="3"/>
        <end position="34"/>
    </location>
</feature>
<dbReference type="PANTHER" id="PTHR30455:SF2">
    <property type="entry name" value="TRANSCRIPTIONAL REPRESSOR NRDR"/>
    <property type="match status" value="1"/>
</dbReference>
<organism evidence="10 11">
    <name type="scientific">Abyssicoccus albus</name>
    <dbReference type="NCBI Taxonomy" id="1817405"/>
    <lineage>
        <taxon>Bacteria</taxon>
        <taxon>Bacillati</taxon>
        <taxon>Bacillota</taxon>
        <taxon>Bacilli</taxon>
        <taxon>Bacillales</taxon>
        <taxon>Abyssicoccaceae</taxon>
    </lineage>
</organism>
<evidence type="ECO:0000259" key="9">
    <source>
        <dbReference type="PROSITE" id="PS51161"/>
    </source>
</evidence>
<dbReference type="OrthoDB" id="9807461at2"/>
<proteinExistence type="inferred from homology"/>
<dbReference type="PROSITE" id="PS51161">
    <property type="entry name" value="ATP_CONE"/>
    <property type="match status" value="1"/>
</dbReference>
<dbReference type="PANTHER" id="PTHR30455">
    <property type="entry name" value="TRANSCRIPTIONAL REPRESSOR NRDR"/>
    <property type="match status" value="1"/>
</dbReference>
<evidence type="ECO:0000256" key="8">
    <source>
        <dbReference type="HAMAP-Rule" id="MF_00440"/>
    </source>
</evidence>
<dbReference type="InterPro" id="IPR003796">
    <property type="entry name" value="RNR_NrdR-like"/>
</dbReference>
<keyword evidence="5 8" id="KW-0805">Transcription regulation</keyword>
<reference evidence="10 11" key="1">
    <citation type="submission" date="2018-11" db="EMBL/GenBank/DDBJ databases">
        <title>Genomic Encyclopedia of Type Strains, Phase IV (KMG-IV): sequencing the most valuable type-strain genomes for metagenomic binning, comparative biology and taxonomic classification.</title>
        <authorList>
            <person name="Goeker M."/>
        </authorList>
    </citation>
    <scope>NUCLEOTIDE SEQUENCE [LARGE SCALE GENOMIC DNA]</scope>
    <source>
        <strain evidence="10 11">DSM 29158</strain>
    </source>
</reference>
<dbReference type="GO" id="GO:0003677">
    <property type="term" value="F:DNA binding"/>
    <property type="evidence" value="ECO:0007669"/>
    <property type="project" value="UniProtKB-KW"/>
</dbReference>
<protein>
    <recommendedName>
        <fullName evidence="8">Transcriptional repressor NrdR</fullName>
    </recommendedName>
</protein>
<dbReference type="RefSeq" id="WP_123807308.1">
    <property type="nucleotide sequence ID" value="NZ_RKRK01000002.1"/>
</dbReference>
<keyword evidence="4 8" id="KW-0067">ATP-binding</keyword>
<evidence type="ECO:0000256" key="2">
    <source>
        <dbReference type="ARBA" id="ARBA00022741"/>
    </source>
</evidence>
<feature type="domain" description="ATP-cone" evidence="9">
    <location>
        <begin position="49"/>
        <end position="139"/>
    </location>
</feature>
<dbReference type="InterPro" id="IPR005144">
    <property type="entry name" value="ATP-cone_dom"/>
</dbReference>
<accession>A0A3N5BJD2</accession>
<evidence type="ECO:0000313" key="10">
    <source>
        <dbReference type="EMBL" id="RPF57733.1"/>
    </source>
</evidence>
<keyword evidence="7 8" id="KW-0804">Transcription</keyword>
<keyword evidence="3 8" id="KW-0862">Zinc</keyword>
<dbReference type="AlphaFoldDB" id="A0A3N5BJD2"/>
<keyword evidence="11" id="KW-1185">Reference proteome</keyword>
<dbReference type="HAMAP" id="MF_00440">
    <property type="entry name" value="NrdR"/>
    <property type="match status" value="1"/>
</dbReference>
<dbReference type="NCBIfam" id="TIGR00244">
    <property type="entry name" value="transcriptional regulator NrdR"/>
    <property type="match status" value="1"/>
</dbReference>
<evidence type="ECO:0000256" key="5">
    <source>
        <dbReference type="ARBA" id="ARBA00023015"/>
    </source>
</evidence>
<dbReference type="EMBL" id="RKRK01000002">
    <property type="protein sequence ID" value="RPF57733.1"/>
    <property type="molecule type" value="Genomic_DNA"/>
</dbReference>
<dbReference type="Proteomes" id="UP000277108">
    <property type="component" value="Unassembled WGS sequence"/>
</dbReference>
<gene>
    <name evidence="8" type="primary">nrdR</name>
    <name evidence="10" type="ORF">EDD62_0364</name>
</gene>
<dbReference type="InterPro" id="IPR055173">
    <property type="entry name" value="NrdR-like_N"/>
</dbReference>
<evidence type="ECO:0000256" key="1">
    <source>
        <dbReference type="ARBA" id="ARBA00022491"/>
    </source>
</evidence>
<keyword evidence="2 8" id="KW-0547">Nucleotide-binding</keyword>
<dbReference type="GO" id="GO:0005524">
    <property type="term" value="F:ATP binding"/>
    <property type="evidence" value="ECO:0007669"/>
    <property type="project" value="UniProtKB-UniRule"/>
</dbReference>
<dbReference type="Pfam" id="PF22811">
    <property type="entry name" value="Zn_ribbon_NrdR"/>
    <property type="match status" value="1"/>
</dbReference>
<keyword evidence="6 8" id="KW-0238">DNA-binding</keyword>
<evidence type="ECO:0000256" key="6">
    <source>
        <dbReference type="ARBA" id="ARBA00023125"/>
    </source>
</evidence>
<evidence type="ECO:0000256" key="4">
    <source>
        <dbReference type="ARBA" id="ARBA00022840"/>
    </source>
</evidence>
<comment type="cofactor">
    <cofactor evidence="8">
        <name>Zn(2+)</name>
        <dbReference type="ChEBI" id="CHEBI:29105"/>
    </cofactor>
    <text evidence="8">Binds 1 zinc ion.</text>
</comment>
<sequence>MKCPACSHQNIRVIETRQSDDGTAIRRRRECDKCKYRFTSFERIEMAPLMVVKKNGNREMFSQDKLLNGLIRACEKRPIEYNTLLNLTKEVEQQIRERNEHEIPSEEVGEMVMKRLMDIDDVAYVRFASVYKEFKDINQLIDSISQLIPNPKEGR</sequence>